<dbReference type="PANTHER" id="PTHR10218:SF362">
    <property type="entry name" value="G PROTEIN ALPHA O SUBUNIT"/>
    <property type="match status" value="1"/>
</dbReference>
<accession>X6MYH0</accession>
<evidence type="ECO:0000256" key="5">
    <source>
        <dbReference type="ARBA" id="ARBA00023134"/>
    </source>
</evidence>
<dbReference type="OrthoDB" id="2136472at2759"/>
<proteinExistence type="predicted"/>
<keyword evidence="6" id="KW-0564">Palmitate</keyword>
<dbReference type="EMBL" id="ASPP01015473">
    <property type="protein sequence ID" value="ETO18120.1"/>
    <property type="molecule type" value="Genomic_DNA"/>
</dbReference>
<organism evidence="11 12">
    <name type="scientific">Reticulomyxa filosa</name>
    <dbReference type="NCBI Taxonomy" id="46433"/>
    <lineage>
        <taxon>Eukaryota</taxon>
        <taxon>Sar</taxon>
        <taxon>Rhizaria</taxon>
        <taxon>Retaria</taxon>
        <taxon>Foraminifera</taxon>
        <taxon>Monothalamids</taxon>
        <taxon>Reticulomyxidae</taxon>
        <taxon>Reticulomyxa</taxon>
    </lineage>
</organism>
<keyword evidence="3 9" id="KW-0547">Nucleotide-binding</keyword>
<evidence type="ECO:0000256" key="1">
    <source>
        <dbReference type="ARBA" id="ARBA00022707"/>
    </source>
</evidence>
<evidence type="ECO:0000256" key="4">
    <source>
        <dbReference type="ARBA" id="ARBA00022842"/>
    </source>
</evidence>
<evidence type="ECO:0000256" key="8">
    <source>
        <dbReference type="ARBA" id="ARBA00023288"/>
    </source>
</evidence>
<dbReference type="GO" id="GO:0005525">
    <property type="term" value="F:GTP binding"/>
    <property type="evidence" value="ECO:0007669"/>
    <property type="project" value="UniProtKB-KW"/>
</dbReference>
<comment type="caution">
    <text evidence="11">The sequence shown here is derived from an EMBL/GenBank/DDBJ whole genome shotgun (WGS) entry which is preliminary data.</text>
</comment>
<dbReference type="GO" id="GO:0046872">
    <property type="term" value="F:metal ion binding"/>
    <property type="evidence" value="ECO:0007669"/>
    <property type="project" value="UniProtKB-KW"/>
</dbReference>
<dbReference type="GO" id="GO:0007188">
    <property type="term" value="P:adenylate cyclase-modulating G protein-coupled receptor signaling pathway"/>
    <property type="evidence" value="ECO:0007669"/>
    <property type="project" value="TreeGrafter"/>
</dbReference>
<evidence type="ECO:0000256" key="10">
    <source>
        <dbReference type="PIRSR" id="PIRSR601019-2"/>
    </source>
</evidence>
<keyword evidence="1" id="KW-0519">Myristate</keyword>
<dbReference type="GO" id="GO:0003924">
    <property type="term" value="F:GTPase activity"/>
    <property type="evidence" value="ECO:0007669"/>
    <property type="project" value="InterPro"/>
</dbReference>
<dbReference type="FunFam" id="3.40.50.300:FF:000720">
    <property type="entry name" value="Guanine nucleotide-binding protein G(k) subunit alpha"/>
    <property type="match status" value="1"/>
</dbReference>
<dbReference type="Proteomes" id="UP000023152">
    <property type="component" value="Unassembled WGS sequence"/>
</dbReference>
<evidence type="ECO:0000256" key="6">
    <source>
        <dbReference type="ARBA" id="ARBA00023139"/>
    </source>
</evidence>
<evidence type="ECO:0000256" key="2">
    <source>
        <dbReference type="ARBA" id="ARBA00022723"/>
    </source>
</evidence>
<dbReference type="GO" id="GO:0031683">
    <property type="term" value="F:G-protein beta/gamma-subunit complex binding"/>
    <property type="evidence" value="ECO:0007669"/>
    <property type="project" value="InterPro"/>
</dbReference>
<dbReference type="Gene3D" id="3.40.50.300">
    <property type="entry name" value="P-loop containing nucleotide triphosphate hydrolases"/>
    <property type="match status" value="1"/>
</dbReference>
<keyword evidence="4 10" id="KW-0460">Magnesium</keyword>
<keyword evidence="8" id="KW-0449">Lipoprotein</keyword>
<dbReference type="GO" id="GO:0001664">
    <property type="term" value="F:G protein-coupled receptor binding"/>
    <property type="evidence" value="ECO:0007669"/>
    <property type="project" value="TreeGrafter"/>
</dbReference>
<dbReference type="PROSITE" id="PS51882">
    <property type="entry name" value="G_ALPHA"/>
    <property type="match status" value="1"/>
</dbReference>
<feature type="non-terminal residue" evidence="11">
    <location>
        <position position="1"/>
    </location>
</feature>
<evidence type="ECO:0000313" key="12">
    <source>
        <dbReference type="Proteomes" id="UP000023152"/>
    </source>
</evidence>
<feature type="binding site" evidence="10">
    <location>
        <position position="7"/>
    </location>
    <ligand>
        <name>Mg(2+)</name>
        <dbReference type="ChEBI" id="CHEBI:18420"/>
    </ligand>
</feature>
<keyword evidence="5 9" id="KW-0342">GTP-binding</keyword>
<dbReference type="Pfam" id="PF00503">
    <property type="entry name" value="G-alpha"/>
    <property type="match status" value="1"/>
</dbReference>
<dbReference type="GO" id="GO:0005834">
    <property type="term" value="C:heterotrimeric G-protein complex"/>
    <property type="evidence" value="ECO:0007669"/>
    <property type="project" value="TreeGrafter"/>
</dbReference>
<dbReference type="GO" id="GO:0005737">
    <property type="term" value="C:cytoplasm"/>
    <property type="evidence" value="ECO:0007669"/>
    <property type="project" value="TreeGrafter"/>
</dbReference>
<protein>
    <submittedName>
        <fullName evidence="11">Guanine nucleotide-binding protein alpha-1 subunit</fullName>
    </submittedName>
</protein>
<dbReference type="AlphaFoldDB" id="X6MYH0"/>
<dbReference type="InterPro" id="IPR001019">
    <property type="entry name" value="Gprotein_alpha_su"/>
</dbReference>
<dbReference type="PANTHER" id="PTHR10218">
    <property type="entry name" value="GTP-BINDING PROTEIN ALPHA SUBUNIT"/>
    <property type="match status" value="1"/>
</dbReference>
<keyword evidence="7" id="KW-0807">Transducer</keyword>
<reference evidence="11 12" key="1">
    <citation type="journal article" date="2013" name="Curr. Biol.">
        <title>The Genome of the Foraminiferan Reticulomyxa filosa.</title>
        <authorList>
            <person name="Glockner G."/>
            <person name="Hulsmann N."/>
            <person name="Schleicher M."/>
            <person name="Noegel A.A."/>
            <person name="Eichinger L."/>
            <person name="Gallinger C."/>
            <person name="Pawlowski J."/>
            <person name="Sierra R."/>
            <person name="Euteneuer U."/>
            <person name="Pillet L."/>
            <person name="Moustafa A."/>
            <person name="Platzer M."/>
            <person name="Groth M."/>
            <person name="Szafranski K."/>
            <person name="Schliwa M."/>
        </authorList>
    </citation>
    <scope>NUCLEOTIDE SEQUENCE [LARGE SCALE GENOMIC DNA]</scope>
</reference>
<dbReference type="InterPro" id="IPR027417">
    <property type="entry name" value="P-loop_NTPase"/>
</dbReference>
<keyword evidence="2 10" id="KW-0479">Metal-binding</keyword>
<dbReference type="SUPFAM" id="SSF52540">
    <property type="entry name" value="P-loop containing nucleoside triphosphate hydrolases"/>
    <property type="match status" value="1"/>
</dbReference>
<gene>
    <name evidence="11" type="ORF">RFI_19168</name>
</gene>
<keyword evidence="12" id="KW-1185">Reference proteome</keyword>
<dbReference type="PRINTS" id="PR00318">
    <property type="entry name" value="GPROTEINA"/>
</dbReference>
<evidence type="ECO:0000256" key="3">
    <source>
        <dbReference type="ARBA" id="ARBA00022741"/>
    </source>
</evidence>
<evidence type="ECO:0000256" key="9">
    <source>
        <dbReference type="PIRSR" id="PIRSR601019-1"/>
    </source>
</evidence>
<name>X6MYH0_RETFI</name>
<feature type="binding site" evidence="9">
    <location>
        <begin position="30"/>
        <end position="34"/>
    </location>
    <ligand>
        <name>GTP</name>
        <dbReference type="ChEBI" id="CHEBI:37565"/>
    </ligand>
</feature>
<evidence type="ECO:0000313" key="11">
    <source>
        <dbReference type="EMBL" id="ETO18120.1"/>
    </source>
</evidence>
<sequence length="116" mass="13554">IQVRIRTAGYVEEMFVTRTHDTEVRFHFIDVGGQRSERRKWMKFVKEDLDGVVFVIGISDYDLKCFEDNKTKRLDEALTMFEALAKEKFFDGKALAVLFNKFGKEIITCSSPPLFF</sequence>
<evidence type="ECO:0000256" key="7">
    <source>
        <dbReference type="ARBA" id="ARBA00023224"/>
    </source>
</evidence>